<dbReference type="InterPro" id="IPR036038">
    <property type="entry name" value="Aminotransferase-like"/>
</dbReference>
<dbReference type="Gene3D" id="3.20.10.10">
    <property type="entry name" value="D-amino Acid Aminotransferase, subunit A, domain 2"/>
    <property type="match status" value="1"/>
</dbReference>
<protein>
    <recommendedName>
        <fullName evidence="3">Aminodeoxychorismate lyase</fullName>
    </recommendedName>
</protein>
<name>A0A1S7DS59_RIEAN</name>
<evidence type="ECO:0008006" key="3">
    <source>
        <dbReference type="Google" id="ProtNLM"/>
    </source>
</evidence>
<dbReference type="InterPro" id="IPR001544">
    <property type="entry name" value="Aminotrans_IV"/>
</dbReference>
<dbReference type="InterPro" id="IPR043131">
    <property type="entry name" value="BCAT-like_N"/>
</dbReference>
<dbReference type="Proteomes" id="UP000189883">
    <property type="component" value="Chromosome"/>
</dbReference>
<evidence type="ECO:0000313" key="2">
    <source>
        <dbReference type="Proteomes" id="UP000189883"/>
    </source>
</evidence>
<evidence type="ECO:0000313" key="1">
    <source>
        <dbReference type="EMBL" id="AQY21960.1"/>
    </source>
</evidence>
<gene>
    <name evidence="1" type="ORF">AB406_1010</name>
</gene>
<dbReference type="GO" id="GO:0003824">
    <property type="term" value="F:catalytic activity"/>
    <property type="evidence" value="ECO:0007669"/>
    <property type="project" value="InterPro"/>
</dbReference>
<reference evidence="1 2" key="1">
    <citation type="submission" date="2015-06" db="EMBL/GenBank/DDBJ databases">
        <title>R. anatipestifer strain HXb2 is the most virulent strain so far, and the genome sequence would help us uncover the pathogenesis.</title>
        <authorList>
            <person name="Hu Q."/>
            <person name="Qi J."/>
            <person name="Bo H."/>
            <person name="Liu G."/>
            <person name="Tao M."/>
            <person name="Ding Y."/>
            <person name="Xue Y."/>
        </authorList>
    </citation>
    <scope>NUCLEOTIDE SEQUENCE [LARGE SCALE GENOMIC DNA]</scope>
    <source>
        <strain evidence="1 2">HXb2</strain>
    </source>
</reference>
<dbReference type="InterPro" id="IPR043132">
    <property type="entry name" value="BCAT-like_C"/>
</dbReference>
<dbReference type="EMBL" id="CP011859">
    <property type="protein sequence ID" value="AQY21960.1"/>
    <property type="molecule type" value="Genomic_DNA"/>
</dbReference>
<dbReference type="SUPFAM" id="SSF56752">
    <property type="entry name" value="D-aminoacid aminotransferase-like PLP-dependent enzymes"/>
    <property type="match status" value="1"/>
</dbReference>
<dbReference type="RefSeq" id="WP_079207212.1">
    <property type="nucleotide sequence ID" value="NZ_CP011859.1"/>
</dbReference>
<accession>A0A1S7DS59</accession>
<organism evidence="1 2">
    <name type="scientific">Riemerella anatipestifer</name>
    <name type="common">Moraxella anatipestifer</name>
    <dbReference type="NCBI Taxonomy" id="34085"/>
    <lineage>
        <taxon>Bacteria</taxon>
        <taxon>Pseudomonadati</taxon>
        <taxon>Bacteroidota</taxon>
        <taxon>Flavobacteriia</taxon>
        <taxon>Flavobacteriales</taxon>
        <taxon>Weeksellaceae</taxon>
        <taxon>Riemerella</taxon>
    </lineage>
</organism>
<proteinExistence type="predicted"/>
<dbReference type="AlphaFoldDB" id="A0A1S7DS59"/>
<sequence>MCQFIESICWEHGKFYLVDLHQERVDSSFQRYNRSSAIDLEKILRSVEIKTLQKHKIRVIYDLEGNYEIEYLPYQSPILTSFEIVEAPEIDYSLKYKDRSSFNQLKENSNASEVIITQNGHITDTTFSNLIFLKNEEWFTPKSYLLNGIQRQNLLQKKQVKEVEITLDNLSEYSYFKIINAMNCFEKAPMFSIDLIK</sequence>
<dbReference type="Pfam" id="PF01063">
    <property type="entry name" value="Aminotran_4"/>
    <property type="match status" value="1"/>
</dbReference>
<dbReference type="Gene3D" id="3.30.470.10">
    <property type="match status" value="1"/>
</dbReference>